<dbReference type="Pfam" id="PF03107">
    <property type="entry name" value="C1_2"/>
    <property type="match status" value="1"/>
</dbReference>
<dbReference type="InterPro" id="IPR052259">
    <property type="entry name" value="Nucleoredoxin-like"/>
</dbReference>
<dbReference type="InterPro" id="IPR013766">
    <property type="entry name" value="Thioredoxin_domain"/>
</dbReference>
<dbReference type="InterPro" id="IPR045870">
    <property type="entry name" value="TryX_NRX_thioredoxin_dom"/>
</dbReference>
<comment type="catalytic activity">
    <reaction evidence="6">
        <text>[protein]-dithiol + NAD(+) = [protein]-disulfide + NADH + H(+)</text>
        <dbReference type="Rhea" id="RHEA:18749"/>
        <dbReference type="Rhea" id="RHEA-COMP:10593"/>
        <dbReference type="Rhea" id="RHEA-COMP:10594"/>
        <dbReference type="ChEBI" id="CHEBI:15378"/>
        <dbReference type="ChEBI" id="CHEBI:29950"/>
        <dbReference type="ChEBI" id="CHEBI:50058"/>
        <dbReference type="ChEBI" id="CHEBI:57540"/>
        <dbReference type="ChEBI" id="CHEBI:57945"/>
        <dbReference type="EC" id="1.8.1.8"/>
    </reaction>
</comment>
<dbReference type="STRING" id="4577.A0A1D6JDX4"/>
<dbReference type="ExpressionAtlas" id="A0A1D6JDX4">
    <property type="expression patterns" value="baseline and differential"/>
</dbReference>
<dbReference type="InterPro" id="IPR036249">
    <property type="entry name" value="Thioredoxin-like_sf"/>
</dbReference>
<dbReference type="InterPro" id="IPR046349">
    <property type="entry name" value="C1-like_sf"/>
</dbReference>
<name>A0A1D6JDX4_MAIZE</name>
<dbReference type="SMR" id="A0A1D6JDX4"/>
<evidence type="ECO:0000259" key="8">
    <source>
        <dbReference type="PROSITE" id="PS51352"/>
    </source>
</evidence>
<dbReference type="CDD" id="cd03009">
    <property type="entry name" value="TryX_like_TryX_NRX"/>
    <property type="match status" value="1"/>
</dbReference>
<evidence type="ECO:0000313" key="9">
    <source>
        <dbReference type="EMBL" id="AQK46012.1"/>
    </source>
</evidence>
<organism evidence="9">
    <name type="scientific">Zea mays</name>
    <name type="common">Maize</name>
    <dbReference type="NCBI Taxonomy" id="4577"/>
    <lineage>
        <taxon>Eukaryota</taxon>
        <taxon>Viridiplantae</taxon>
        <taxon>Streptophyta</taxon>
        <taxon>Embryophyta</taxon>
        <taxon>Tracheophyta</taxon>
        <taxon>Spermatophyta</taxon>
        <taxon>Magnoliopsida</taxon>
        <taxon>Liliopsida</taxon>
        <taxon>Poales</taxon>
        <taxon>Poaceae</taxon>
        <taxon>PACMAD clade</taxon>
        <taxon>Panicoideae</taxon>
        <taxon>Andropogonodae</taxon>
        <taxon>Andropogoneae</taxon>
        <taxon>Tripsacinae</taxon>
        <taxon>Zea</taxon>
    </lineage>
</organism>
<evidence type="ECO:0000256" key="4">
    <source>
        <dbReference type="ARBA" id="ARBA00023027"/>
    </source>
</evidence>
<dbReference type="eggNOG" id="KOG2501">
    <property type="taxonomic scope" value="Eukaryota"/>
</dbReference>
<dbReference type="AlphaFoldDB" id="A0A1D6JDX4"/>
<dbReference type="FunCoup" id="A0A1D6JDX4">
    <property type="interactions" value="99"/>
</dbReference>
<feature type="domain" description="Thioredoxin" evidence="8">
    <location>
        <begin position="246"/>
        <end position="397"/>
    </location>
</feature>
<evidence type="ECO:0000256" key="1">
    <source>
        <dbReference type="ARBA" id="ARBA00012612"/>
    </source>
</evidence>
<protein>
    <recommendedName>
        <fullName evidence="1">protein-disulfide reductase</fullName>
        <ecNumber evidence="1">1.8.1.8</ecNumber>
    </recommendedName>
</protein>
<dbReference type="PaxDb" id="4577-GRMZM2G456547_P01"/>
<evidence type="ECO:0000256" key="6">
    <source>
        <dbReference type="ARBA" id="ARBA00047388"/>
    </source>
</evidence>
<reference evidence="9" key="1">
    <citation type="submission" date="2015-12" db="EMBL/GenBank/DDBJ databases">
        <title>Update maize B73 reference genome by single molecule sequencing technologies.</title>
        <authorList>
            <consortium name="Maize Genome Sequencing Project"/>
            <person name="Ware D."/>
        </authorList>
    </citation>
    <scope>NUCLEOTIDE SEQUENCE</scope>
    <source>
        <tissue evidence="9">Seedling</tissue>
    </source>
</reference>
<dbReference type="Pfam" id="PF13905">
    <property type="entry name" value="Thioredoxin_8"/>
    <property type="match status" value="2"/>
</dbReference>
<dbReference type="InterPro" id="IPR012336">
    <property type="entry name" value="Thioredoxin-like_fold"/>
</dbReference>
<gene>
    <name evidence="9" type="ORF">ZEAMMB73_Zm00001d026266</name>
</gene>
<dbReference type="EC" id="1.8.1.8" evidence="1"/>
<sequence length="460" mass="51474">MLEYYSTNRTHNMPMPKMLSAYPYPTVAMAILKTRSTSMFTTKPQNIDRFSCSIVSATRLYGRREMEGGEEVEKEGNMSQLAGVQFLLSNEGKEVPLSSIEDRTACLCLFFSAHWCRPCRSFTPTLLQAYTALRSAGKSVEIIFVSLDRDEASFRDHFQGMPWLAVPFDAAGLLRQKLCARFAVERIPALIPLSASATPSSGLGSGEDAVRLVGEYGVDAYPFSAQRRRELESMDDARREGGRLQELLGCEERDYVISADDIKIPIADLDGKTVGLYFGAHWCPPCHVFTKQLKEVYNELKILRPGSFEVIFVSIDRSKGEFQASMSSMPWLAIPYSDAARKKLTRIFAVKGIPGLLILGLDGKVLKTDGRTAISTYGAAAFPFTESRVSEVGEALKREGDKLPRRVNDPRHRHMLELDMAKAYVCDECQQKGRYWVFSCKQCNFDLHPSCVGDNKVDNI</sequence>
<dbReference type="PANTHER" id="PTHR13871:SF81">
    <property type="entry name" value="NUCLEOREDOXIN 3-RELATED"/>
    <property type="match status" value="1"/>
</dbReference>
<keyword evidence="4" id="KW-0520">NAD</keyword>
<dbReference type="Gene3D" id="3.40.30.10">
    <property type="entry name" value="Glutaredoxin"/>
    <property type="match status" value="2"/>
</dbReference>
<dbReference type="InterPro" id="IPR004146">
    <property type="entry name" value="DC1"/>
</dbReference>
<dbReference type="OMA" id="NAPCRQF"/>
<accession>A0A1D6JDX4</accession>
<keyword evidence="3" id="KW-0560">Oxidoreductase</keyword>
<dbReference type="PANTHER" id="PTHR13871">
    <property type="entry name" value="THIOREDOXIN"/>
    <property type="match status" value="1"/>
</dbReference>
<comment type="similarity">
    <text evidence="5">Belongs to the nucleoredoxin family.</text>
</comment>
<evidence type="ECO:0000256" key="5">
    <source>
        <dbReference type="ARBA" id="ARBA00025782"/>
    </source>
</evidence>
<keyword evidence="2" id="KW-0677">Repeat</keyword>
<evidence type="ECO:0000256" key="3">
    <source>
        <dbReference type="ARBA" id="ARBA00023002"/>
    </source>
</evidence>
<dbReference type="InParanoid" id="A0A1D6JDX4"/>
<dbReference type="GO" id="GO:0004791">
    <property type="term" value="F:thioredoxin-disulfide reductase (NADPH) activity"/>
    <property type="evidence" value="ECO:0007669"/>
    <property type="project" value="InterPro"/>
</dbReference>
<dbReference type="PROSITE" id="PS51352">
    <property type="entry name" value="THIOREDOXIN_2"/>
    <property type="match status" value="2"/>
</dbReference>
<dbReference type="EMBL" id="CM000786">
    <property type="protein sequence ID" value="AQK46012.1"/>
    <property type="molecule type" value="Genomic_DNA"/>
</dbReference>
<proteinExistence type="inferred from homology"/>
<evidence type="ECO:0000256" key="7">
    <source>
        <dbReference type="ARBA" id="ARBA00047804"/>
    </source>
</evidence>
<dbReference type="SUPFAM" id="SSF52833">
    <property type="entry name" value="Thioredoxin-like"/>
    <property type="match status" value="2"/>
</dbReference>
<dbReference type="SUPFAM" id="SSF57889">
    <property type="entry name" value="Cysteine-rich domain"/>
    <property type="match status" value="1"/>
</dbReference>
<evidence type="ECO:0000256" key="2">
    <source>
        <dbReference type="ARBA" id="ARBA00022737"/>
    </source>
</evidence>
<comment type="catalytic activity">
    <reaction evidence="7">
        <text>[protein]-dithiol + NADP(+) = [protein]-disulfide + NADPH + H(+)</text>
        <dbReference type="Rhea" id="RHEA:18753"/>
        <dbReference type="Rhea" id="RHEA-COMP:10593"/>
        <dbReference type="Rhea" id="RHEA-COMP:10594"/>
        <dbReference type="ChEBI" id="CHEBI:15378"/>
        <dbReference type="ChEBI" id="CHEBI:29950"/>
        <dbReference type="ChEBI" id="CHEBI:50058"/>
        <dbReference type="ChEBI" id="CHEBI:57783"/>
        <dbReference type="ChEBI" id="CHEBI:58349"/>
        <dbReference type="EC" id="1.8.1.8"/>
    </reaction>
</comment>
<feature type="domain" description="Thioredoxin" evidence="8">
    <location>
        <begin position="76"/>
        <end position="240"/>
    </location>
</feature>